<name>A0A8X7BGZ0_TRICX</name>
<proteinExistence type="predicted"/>
<dbReference type="EMBL" id="BMAU01021395">
    <property type="protein sequence ID" value="GFY30930.1"/>
    <property type="molecule type" value="Genomic_DNA"/>
</dbReference>
<protein>
    <submittedName>
        <fullName evidence="1">Uncharacterized protein</fullName>
    </submittedName>
</protein>
<evidence type="ECO:0000313" key="1">
    <source>
        <dbReference type="EMBL" id="GFY30930.1"/>
    </source>
</evidence>
<sequence length="203" mass="22812">MTRFENHVTPNSLCRGSVSRGYKVVEVARDICAACGVGVIVERTTRDYNTFRRALICGDRFALHSIHQNFFQRNIRHYLHIAELTGQVGTLTDELALSTNSSGGVIEESHDGLSQNPRARILFYSKGNSFIKICHTDVGIWLQLPIGYGQELIVDESWVRVPMPWKICCVKELMHDTLREAQRPPIAVVVRRGATSTGVTLFI</sequence>
<dbReference type="AlphaFoldDB" id="A0A8X7BGZ0"/>
<keyword evidence="2" id="KW-1185">Reference proteome</keyword>
<gene>
    <name evidence="1" type="ORF">TNCV_1629041</name>
</gene>
<comment type="caution">
    <text evidence="1">The sequence shown here is derived from an EMBL/GenBank/DDBJ whole genome shotgun (WGS) entry which is preliminary data.</text>
</comment>
<organism evidence="1 2">
    <name type="scientific">Trichonephila clavipes</name>
    <name type="common">Golden silk orbweaver</name>
    <name type="synonym">Nephila clavipes</name>
    <dbReference type="NCBI Taxonomy" id="2585209"/>
    <lineage>
        <taxon>Eukaryota</taxon>
        <taxon>Metazoa</taxon>
        <taxon>Ecdysozoa</taxon>
        <taxon>Arthropoda</taxon>
        <taxon>Chelicerata</taxon>
        <taxon>Arachnida</taxon>
        <taxon>Araneae</taxon>
        <taxon>Araneomorphae</taxon>
        <taxon>Entelegynae</taxon>
        <taxon>Araneoidea</taxon>
        <taxon>Nephilidae</taxon>
        <taxon>Trichonephila</taxon>
    </lineage>
</organism>
<dbReference type="Proteomes" id="UP000887159">
    <property type="component" value="Unassembled WGS sequence"/>
</dbReference>
<reference evidence="1" key="1">
    <citation type="submission" date="2020-08" db="EMBL/GenBank/DDBJ databases">
        <title>Multicomponent nature underlies the extraordinary mechanical properties of spider dragline silk.</title>
        <authorList>
            <person name="Kono N."/>
            <person name="Nakamura H."/>
            <person name="Mori M."/>
            <person name="Yoshida Y."/>
            <person name="Ohtoshi R."/>
            <person name="Malay A.D."/>
            <person name="Moran D.A.P."/>
            <person name="Tomita M."/>
            <person name="Numata K."/>
            <person name="Arakawa K."/>
        </authorList>
    </citation>
    <scope>NUCLEOTIDE SEQUENCE</scope>
</reference>
<accession>A0A8X7BGZ0</accession>
<evidence type="ECO:0000313" key="2">
    <source>
        <dbReference type="Proteomes" id="UP000887159"/>
    </source>
</evidence>